<reference evidence="2 3" key="5">
    <citation type="journal article" date="1997" name="Virology">
        <title>Analysis of 74 kb of DNA located at the right end of the 330-kb chlorella virus PBCV-1 genome.</title>
        <authorList>
            <person name="Li Y."/>
            <person name="Lu Z."/>
            <person name="Sun L."/>
            <person name="Ropp S."/>
            <person name="Kutish G.F."/>
            <person name="Rock D.L."/>
            <person name="Van Etten J.L."/>
        </authorList>
    </citation>
    <scope>NUCLEOTIDE SEQUENCE [LARGE SCALE GENOMIC DNA]</scope>
</reference>
<protein>
    <submittedName>
        <fullName evidence="2">Uncharacterized protein</fullName>
    </submittedName>
</protein>
<keyword evidence="1" id="KW-0472">Membrane</keyword>
<reference evidence="2 3" key="3">
    <citation type="journal article" date="1996" name="Virology">
        <title>Analysis of 94 kb of the chlorella virus PBCV-1 330-kb genome: map positions 88 to 182.</title>
        <authorList>
            <person name="Lu Z."/>
            <person name="Li Y."/>
            <person name="Que Q."/>
            <person name="Kutish G.F."/>
            <person name="Rock D.L."/>
            <person name="Van Etten J.L."/>
        </authorList>
    </citation>
    <scope>NUCLEOTIDE SEQUENCE [LARGE SCALE GENOMIC DNA]</scope>
</reference>
<reference evidence="2 3" key="2">
    <citation type="journal article" date="1995" name="Virology">
        <title>Analysis of 43 kb of the Chlorella virus PBCV-1 330-kb genome: map positions 45 to 88.</title>
        <authorList>
            <person name="Li Y."/>
            <person name="Lu Z."/>
            <person name="Burbank D.E."/>
            <person name="Kutish G.F."/>
            <person name="Rock D.L."/>
            <person name="Van Etten J.L."/>
        </authorList>
    </citation>
    <scope>NUCLEOTIDE SEQUENCE [LARGE SCALE GENOMIC DNA]</scope>
</reference>
<evidence type="ECO:0000313" key="2">
    <source>
        <dbReference type="EMBL" id="AEI70116.1"/>
    </source>
</evidence>
<reference evidence="2 3" key="1">
    <citation type="journal article" date="1995" name="Virology">
        <title>Analysis of 45 kb of DNA located at the left end of the chlorella virus PBCV-1 genome.</title>
        <authorList>
            <person name="Lu Z."/>
            <person name="Li Y."/>
            <person name="Zhang Y."/>
            <person name="Kutish G.F."/>
            <person name="Rock D.L."/>
            <person name="Van Etten J.L."/>
        </authorList>
    </citation>
    <scope>NUCLEOTIDE SEQUENCE [LARGE SCALE GENOMIC DNA]</scope>
</reference>
<organism evidence="2 3">
    <name type="scientific">Paramecium bursaria Chlorella virus 1</name>
    <name type="common">PBCV-1</name>
    <dbReference type="NCBI Taxonomy" id="10506"/>
    <lineage>
        <taxon>Viruses</taxon>
        <taxon>Varidnaviria</taxon>
        <taxon>Bamfordvirae</taxon>
        <taxon>Nucleocytoviricota</taxon>
        <taxon>Megaviricetes</taxon>
        <taxon>Algavirales</taxon>
        <taxon>Phycodnaviridae</taxon>
        <taxon>Chlorovirus</taxon>
        <taxon>Chlorovirus vanettense</taxon>
    </lineage>
</organism>
<keyword evidence="3" id="KW-1185">Reference proteome</keyword>
<reference evidence="2 3" key="6">
    <citation type="journal article" date="1999" name="Virology">
        <title>Chlorella virus PBCV-1 encodes a functional homospermidine synthase.</title>
        <authorList>
            <person name="Kaiser A."/>
            <person name="Vollmert M."/>
            <person name="Tholl D."/>
            <person name="Graves M.V."/>
            <person name="Gurnon J.R."/>
            <person name="Xing W."/>
            <person name="Lisec A.D."/>
            <person name="Nickerson K.W."/>
            <person name="Van Etten J.L."/>
        </authorList>
    </citation>
    <scope>NUCLEOTIDE SEQUENCE [LARGE SCALE GENOMIC DNA]</scope>
</reference>
<organismHost>
    <name type="scientific">Chlorella</name>
    <dbReference type="NCBI Taxonomy" id="3071"/>
</organismHost>
<feature type="transmembrane region" description="Helical" evidence="1">
    <location>
        <begin position="6"/>
        <end position="27"/>
    </location>
</feature>
<dbReference type="Proteomes" id="UP000000862">
    <property type="component" value="Segment"/>
</dbReference>
<reference evidence="2 3" key="8">
    <citation type="journal article" date="2010" name="J. Virol.">
        <title>Microarray analysis of Paramecium bursaria chlorella virus 1 transcription.</title>
        <authorList>
            <person name="Yanai-Balser G.M."/>
            <person name="Duncan G.A."/>
            <person name="Eudy J.D."/>
            <person name="Wang D."/>
            <person name="Li X."/>
            <person name="Agarkova I.V."/>
            <person name="Dunigan D.D."/>
            <person name="Van Etten J.L."/>
        </authorList>
    </citation>
    <scope>NUCLEOTIDE SEQUENCE [LARGE SCALE GENOMIC DNA]</scope>
</reference>
<reference evidence="2 3" key="7">
    <citation type="journal article" date="2000" name="Virology">
        <title>Characterization of a beta-1,3-glucanase encoded by chlorella virus PBCV-1.</title>
        <authorList>
            <person name="Sun L."/>
            <person name="Gurnon J.R."/>
            <person name="Adams B.J."/>
            <person name="Graves M.V."/>
            <person name="Van Etten J.L."/>
        </authorList>
    </citation>
    <scope>NUCLEOTIDE SEQUENCE [LARGE SCALE GENOMIC DNA]</scope>
</reference>
<dbReference type="EMBL" id="JF411744">
    <property type="protein sequence ID" value="AEI70116.1"/>
    <property type="molecule type" value="Genomic_DNA"/>
</dbReference>
<evidence type="ECO:0000256" key="1">
    <source>
        <dbReference type="SAM" id="Phobius"/>
    </source>
</evidence>
<gene>
    <name evidence="2" type="primary">a550bL</name>
</gene>
<evidence type="ECO:0000313" key="3">
    <source>
        <dbReference type="Proteomes" id="UP000000862"/>
    </source>
</evidence>
<keyword evidence="1" id="KW-1133">Transmembrane helix</keyword>
<keyword evidence="1" id="KW-0812">Transmembrane</keyword>
<dbReference type="GeneID" id="10971136"/>
<name>F8TU55_PBCV1</name>
<proteinExistence type="predicted"/>
<reference evidence="2 3" key="4">
    <citation type="journal article" date="1996" name="Virology">
        <title>Analysis of 76 kb of the chlorella virus PBCV-1 330-kb genome: map positions 182 to 258.</title>
        <authorList>
            <person name="Kutish G.F."/>
            <person name="Li Y."/>
            <person name="Lu Z."/>
            <person name="Furuta M."/>
            <person name="Rock D.L."/>
            <person name="Van Etten J.L."/>
        </authorList>
    </citation>
    <scope>NUCLEOTIDE SEQUENCE [LARGE SCALE GENOMIC DNA]</scope>
</reference>
<sequence>MKSKYIYTYLLSFVICHLSFVICHFFLERNFLQVTIIRFPYFQIHLHHERCLRVRGRPRHLG</sequence>
<accession>F8TU55</accession>
<dbReference type="KEGG" id="vg:10971136"/>
<dbReference type="RefSeq" id="YP_004678971.1">
    <property type="nucleotide sequence ID" value="NC_000852.5"/>
</dbReference>